<organism evidence="5 6">
    <name type="scientific">Sediminispirochaeta smaragdinae (strain DSM 11293 / JCM 15392 / SEBR 4228)</name>
    <name type="common">Spirochaeta smaragdinae</name>
    <dbReference type="NCBI Taxonomy" id="573413"/>
    <lineage>
        <taxon>Bacteria</taxon>
        <taxon>Pseudomonadati</taxon>
        <taxon>Spirochaetota</taxon>
        <taxon>Spirochaetia</taxon>
        <taxon>Spirochaetales</taxon>
        <taxon>Spirochaetaceae</taxon>
        <taxon>Sediminispirochaeta</taxon>
    </lineage>
</organism>
<dbReference type="AlphaFoldDB" id="E1R9W4"/>
<dbReference type="Proteomes" id="UP000002318">
    <property type="component" value="Chromosome"/>
</dbReference>
<dbReference type="Pfam" id="PF13407">
    <property type="entry name" value="Peripla_BP_4"/>
    <property type="match status" value="1"/>
</dbReference>
<proteinExistence type="inferred from homology"/>
<evidence type="ECO:0000259" key="4">
    <source>
        <dbReference type="Pfam" id="PF13407"/>
    </source>
</evidence>
<comment type="subcellular location">
    <subcellularLocation>
        <location evidence="1">Cell envelope</location>
    </subcellularLocation>
</comment>
<dbReference type="KEGG" id="ssm:Spirs_4209"/>
<sequence>MKKILCMCFLVALAVGNVFAQGTGEAAGAAGDGTTKTVVMIVKQSDPWFDDMALGIEQLKKDTGMNVYVQVPASGDPSLQISIMENLIAQNVDAICIVPNDPKSLIPTIKKARDAGIIVVTHEAPDIAEYVDLDIEAFKGEEFGALFGEALGKALGGKGQYAGFVGGLTMTTHMEWYAAATQKIASDYPGMQNISKEPYEDSNSIDTAYSKTVEILKAYPNIKGFFDCSAHGVGISQALKDKGRTDLKVVSLAVPSMSSNYIKDGSMSTGFAWRPADAGYATAAAALMLINQETIGTGTDLHATGYENVTREGNIAYGFAPLEFTPENVDNYNF</sequence>
<evidence type="ECO:0000256" key="2">
    <source>
        <dbReference type="ARBA" id="ARBA00007639"/>
    </source>
</evidence>
<dbReference type="CDD" id="cd20001">
    <property type="entry name" value="PBP1_LsrB_Quorum_Sensing-like"/>
    <property type="match status" value="1"/>
</dbReference>
<evidence type="ECO:0000256" key="3">
    <source>
        <dbReference type="SAM" id="SignalP"/>
    </source>
</evidence>
<comment type="similarity">
    <text evidence="2">Belongs to the bacterial solute-binding protein 2 family.</text>
</comment>
<keyword evidence="3" id="KW-0732">Signal</keyword>
<accession>E1R9W4</accession>
<keyword evidence="6" id="KW-1185">Reference proteome</keyword>
<dbReference type="STRING" id="573413.Spirs_4209"/>
<reference evidence="5 6" key="1">
    <citation type="journal article" date="2010" name="Stand. Genomic Sci.">
        <title>Complete genome sequence of Spirochaeta smaragdinae type strain (SEBR 4228).</title>
        <authorList>
            <person name="Mavromatis K."/>
            <person name="Yasawong M."/>
            <person name="Chertkov O."/>
            <person name="Lapidus A."/>
            <person name="Lucas S."/>
            <person name="Nolan M."/>
            <person name="Del Rio T.G."/>
            <person name="Tice H."/>
            <person name="Cheng J.F."/>
            <person name="Pitluck S."/>
            <person name="Liolios K."/>
            <person name="Ivanova N."/>
            <person name="Tapia R."/>
            <person name="Han C."/>
            <person name="Bruce D."/>
            <person name="Goodwin L."/>
            <person name="Pati A."/>
            <person name="Chen A."/>
            <person name="Palaniappan K."/>
            <person name="Land M."/>
            <person name="Hauser L."/>
            <person name="Chang Y.J."/>
            <person name="Jeffries C.D."/>
            <person name="Detter J.C."/>
            <person name="Rohde M."/>
            <person name="Brambilla E."/>
            <person name="Spring S."/>
            <person name="Goker M."/>
            <person name="Sikorski J."/>
            <person name="Woyke T."/>
            <person name="Bristow J."/>
            <person name="Eisen J.A."/>
            <person name="Markowitz V."/>
            <person name="Hugenholtz P."/>
            <person name="Klenk H.P."/>
            <person name="Kyrpides N.C."/>
        </authorList>
    </citation>
    <scope>NUCLEOTIDE SEQUENCE [LARGE SCALE GENOMIC DNA]</scope>
    <source>
        <strain evidence="6">DSM 11293 / JCM 15392 / SEBR 4228</strain>
    </source>
</reference>
<dbReference type="PANTHER" id="PTHR30036:SF7">
    <property type="entry name" value="ABC TRANSPORTER PERIPLASMIC-BINDING PROTEIN YPHF"/>
    <property type="match status" value="1"/>
</dbReference>
<feature type="domain" description="Periplasmic binding protein" evidence="4">
    <location>
        <begin position="39"/>
        <end position="293"/>
    </location>
</feature>
<dbReference type="SUPFAM" id="SSF53822">
    <property type="entry name" value="Periplasmic binding protein-like I"/>
    <property type="match status" value="1"/>
</dbReference>
<dbReference type="OrthoDB" id="9769193at2"/>
<dbReference type="RefSeq" id="WP_013256739.1">
    <property type="nucleotide sequence ID" value="NC_014364.1"/>
</dbReference>
<dbReference type="GO" id="GO:0030246">
    <property type="term" value="F:carbohydrate binding"/>
    <property type="evidence" value="ECO:0007669"/>
    <property type="project" value="TreeGrafter"/>
</dbReference>
<feature type="chain" id="PRO_5003150693" evidence="3">
    <location>
        <begin position="21"/>
        <end position="334"/>
    </location>
</feature>
<dbReference type="Gene3D" id="3.40.50.2300">
    <property type="match status" value="2"/>
</dbReference>
<dbReference type="HOGENOM" id="CLU_037628_3_0_12"/>
<dbReference type="EMBL" id="CP002116">
    <property type="protein sequence ID" value="ADK83283.1"/>
    <property type="molecule type" value="Genomic_DNA"/>
</dbReference>
<feature type="signal peptide" evidence="3">
    <location>
        <begin position="1"/>
        <end position="20"/>
    </location>
</feature>
<dbReference type="InterPro" id="IPR050555">
    <property type="entry name" value="Bact_Solute-Bind_Prot2"/>
</dbReference>
<name>E1R9W4_SEDSS</name>
<dbReference type="InterPro" id="IPR028082">
    <property type="entry name" value="Peripla_BP_I"/>
</dbReference>
<dbReference type="eggNOG" id="COG1879">
    <property type="taxonomic scope" value="Bacteria"/>
</dbReference>
<gene>
    <name evidence="5" type="ordered locus">Spirs_4209</name>
</gene>
<evidence type="ECO:0000313" key="5">
    <source>
        <dbReference type="EMBL" id="ADK83283.1"/>
    </source>
</evidence>
<protein>
    <submittedName>
        <fullName evidence="5">Periplasmic binding protein/LacI transcriptional regulator</fullName>
    </submittedName>
</protein>
<dbReference type="GO" id="GO:0030288">
    <property type="term" value="C:outer membrane-bounded periplasmic space"/>
    <property type="evidence" value="ECO:0007669"/>
    <property type="project" value="TreeGrafter"/>
</dbReference>
<dbReference type="PANTHER" id="PTHR30036">
    <property type="entry name" value="D-XYLOSE-BINDING PERIPLASMIC PROTEIN"/>
    <property type="match status" value="1"/>
</dbReference>
<evidence type="ECO:0000256" key="1">
    <source>
        <dbReference type="ARBA" id="ARBA00004196"/>
    </source>
</evidence>
<dbReference type="InterPro" id="IPR025997">
    <property type="entry name" value="SBP_2_dom"/>
</dbReference>
<evidence type="ECO:0000313" key="6">
    <source>
        <dbReference type="Proteomes" id="UP000002318"/>
    </source>
</evidence>